<accession>A0A939ERK0</accession>
<dbReference type="GO" id="GO:0004713">
    <property type="term" value="F:protein tyrosine kinase activity"/>
    <property type="evidence" value="ECO:0007669"/>
    <property type="project" value="TreeGrafter"/>
</dbReference>
<dbReference type="EMBL" id="JAFLNF010000007">
    <property type="protein sequence ID" value="MBO0346802.1"/>
    <property type="molecule type" value="Genomic_DNA"/>
</dbReference>
<organism evidence="4 5">
    <name type="scientific">Roseibium limicola</name>
    <dbReference type="NCBI Taxonomy" id="2816037"/>
    <lineage>
        <taxon>Bacteria</taxon>
        <taxon>Pseudomonadati</taxon>
        <taxon>Pseudomonadota</taxon>
        <taxon>Alphaproteobacteria</taxon>
        <taxon>Hyphomicrobiales</taxon>
        <taxon>Stappiaceae</taxon>
        <taxon>Roseibium</taxon>
    </lineage>
</organism>
<dbReference type="PANTHER" id="PTHR32309">
    <property type="entry name" value="TYROSINE-PROTEIN KINASE"/>
    <property type="match status" value="1"/>
</dbReference>
<dbReference type="RefSeq" id="WP_206942952.1">
    <property type="nucleotide sequence ID" value="NZ_JAFLNF010000007.1"/>
</dbReference>
<dbReference type="PANTHER" id="PTHR32309:SF13">
    <property type="entry name" value="FERRIC ENTEROBACTIN TRANSPORT PROTEIN FEPE"/>
    <property type="match status" value="1"/>
</dbReference>
<dbReference type="InterPro" id="IPR050445">
    <property type="entry name" value="Bact_polysacc_biosynth/exp"/>
</dbReference>
<evidence type="ECO:0000256" key="1">
    <source>
        <dbReference type="SAM" id="Coils"/>
    </source>
</evidence>
<protein>
    <recommendedName>
        <fullName evidence="6">Capsular polysaccharide transport system permease protein</fullName>
    </recommendedName>
</protein>
<evidence type="ECO:0000313" key="5">
    <source>
        <dbReference type="Proteomes" id="UP000664779"/>
    </source>
</evidence>
<dbReference type="GO" id="GO:0005886">
    <property type="term" value="C:plasma membrane"/>
    <property type="evidence" value="ECO:0007669"/>
    <property type="project" value="TreeGrafter"/>
</dbReference>
<keyword evidence="3" id="KW-1133">Transmembrane helix</keyword>
<feature type="transmembrane region" description="Helical" evidence="3">
    <location>
        <begin position="374"/>
        <end position="398"/>
    </location>
</feature>
<gene>
    <name evidence="4" type="ORF">J0X15_16365</name>
</gene>
<sequence length="403" mass="45124">MSLEANQTATEVEVSQQDTPNSGALLDDDLELHRWYDRYLTKWNSFLLTVIIPSLICAFYYAFIASSQYVAETRMIVRTIGVSEQFSTSEDREGRSIIGGDSLTQDSYIVANFLESPEIVRTLSDRIGLRELFSKDSIDFISRLSPDASFETLHKFWNNQIDTYVDGPSGIIIVTIRAFTPEESVEIMNAALAAADEMIERISEKAKQDLVARAETDVRASLSEYQTALMELRVYQNKTGVLDPVSTGKLAISVISTLLEEKLSLTVELNAMKAANAGDSAKARQLERAVEALESEIQLRRDSLAGQSSTGVQLSDQLTEFSRLETRRVVTEAIYEANVRNLDTAKSTALRRTTFVSVFSQAQRPEKSKYPARFSAWIIFTLGMFTLWVTATLVWMSIADHRA</sequence>
<evidence type="ECO:0000256" key="2">
    <source>
        <dbReference type="SAM" id="MobiDB-lite"/>
    </source>
</evidence>
<evidence type="ECO:0008006" key="6">
    <source>
        <dbReference type="Google" id="ProtNLM"/>
    </source>
</evidence>
<comment type="caution">
    <text evidence="4">The sequence shown here is derived from an EMBL/GenBank/DDBJ whole genome shotgun (WGS) entry which is preliminary data.</text>
</comment>
<keyword evidence="3" id="KW-0472">Membrane</keyword>
<keyword evidence="1" id="KW-0175">Coiled coil</keyword>
<keyword evidence="5" id="KW-1185">Reference proteome</keyword>
<feature type="transmembrane region" description="Helical" evidence="3">
    <location>
        <begin position="43"/>
        <end position="64"/>
    </location>
</feature>
<feature type="coiled-coil region" evidence="1">
    <location>
        <begin position="276"/>
        <end position="303"/>
    </location>
</feature>
<dbReference type="AlphaFoldDB" id="A0A939ERK0"/>
<reference evidence="4" key="1">
    <citation type="submission" date="2021-03" db="EMBL/GenBank/DDBJ databases">
        <title>Roseibium sp. CAU 1637 isolated from Incheon.</title>
        <authorList>
            <person name="Kim W."/>
        </authorList>
    </citation>
    <scope>NUCLEOTIDE SEQUENCE</scope>
    <source>
        <strain evidence="4">CAU 1637</strain>
    </source>
</reference>
<evidence type="ECO:0000256" key="3">
    <source>
        <dbReference type="SAM" id="Phobius"/>
    </source>
</evidence>
<keyword evidence="3" id="KW-0812">Transmembrane</keyword>
<name>A0A939ERK0_9HYPH</name>
<dbReference type="Proteomes" id="UP000664779">
    <property type="component" value="Unassembled WGS sequence"/>
</dbReference>
<evidence type="ECO:0000313" key="4">
    <source>
        <dbReference type="EMBL" id="MBO0346802.1"/>
    </source>
</evidence>
<proteinExistence type="predicted"/>
<feature type="region of interest" description="Disordered" evidence="2">
    <location>
        <begin position="1"/>
        <end position="20"/>
    </location>
</feature>